<dbReference type="GeneTree" id="ENSGT00960000190505"/>
<name>A0A8C2Y5L5_COTJA</name>
<dbReference type="Ensembl" id="ENSCJPT00005004059.1">
    <property type="protein sequence ID" value="ENSCJPP00005002245.1"/>
    <property type="gene ID" value="ENSCJPG00005002443.1"/>
</dbReference>
<dbReference type="Pfam" id="PF10433">
    <property type="entry name" value="Beta-prop_RSE1_1st"/>
    <property type="match status" value="1"/>
</dbReference>
<sequence length="139" mass="14743">MCCVVLTGGVKGDRNAEGRGHKEKLELVASFSLFGNVMSMASVQLAGAKRDALLLSFKDAKLSVVEYDPGTHDLKTLSLHYFEEPELRVGVGLGLTIKCGGDLGLPVTPRPHSDPINRTASCRTCTSPKCGWTPTGAAL</sequence>
<gene>
    <name evidence="2" type="primary">CPSF1</name>
</gene>
<dbReference type="InterPro" id="IPR050358">
    <property type="entry name" value="RSE1/DDB1/CFT1"/>
</dbReference>
<dbReference type="PANTHER" id="PTHR10644">
    <property type="entry name" value="DNA REPAIR/RNA PROCESSING CPSF FAMILY"/>
    <property type="match status" value="1"/>
</dbReference>
<organism evidence="2 3">
    <name type="scientific">Coturnix japonica</name>
    <name type="common">Japanese quail</name>
    <name type="synonym">Coturnix coturnix japonica</name>
    <dbReference type="NCBI Taxonomy" id="93934"/>
    <lineage>
        <taxon>Eukaryota</taxon>
        <taxon>Metazoa</taxon>
        <taxon>Chordata</taxon>
        <taxon>Craniata</taxon>
        <taxon>Vertebrata</taxon>
        <taxon>Euteleostomi</taxon>
        <taxon>Archelosauria</taxon>
        <taxon>Archosauria</taxon>
        <taxon>Dinosauria</taxon>
        <taxon>Saurischia</taxon>
        <taxon>Theropoda</taxon>
        <taxon>Coelurosauria</taxon>
        <taxon>Aves</taxon>
        <taxon>Neognathae</taxon>
        <taxon>Galloanserae</taxon>
        <taxon>Galliformes</taxon>
        <taxon>Phasianidae</taxon>
        <taxon>Perdicinae</taxon>
        <taxon>Coturnix</taxon>
    </lineage>
</organism>
<dbReference type="InterPro" id="IPR018846">
    <property type="entry name" value="Beta-prop_RSE1/DDB1/CPSF1_1st"/>
</dbReference>
<keyword evidence="3" id="KW-1185">Reference proteome</keyword>
<evidence type="ECO:0000259" key="1">
    <source>
        <dbReference type="Pfam" id="PF10433"/>
    </source>
</evidence>
<evidence type="ECO:0000313" key="2">
    <source>
        <dbReference type="Ensembl" id="ENSCJPP00005002245.1"/>
    </source>
</evidence>
<protein>
    <submittedName>
        <fullName evidence="2">Cleavage and polyadenylation specific factor 1</fullName>
    </submittedName>
</protein>
<dbReference type="Proteomes" id="UP000694412">
    <property type="component" value="Unassembled WGS sequence"/>
</dbReference>
<dbReference type="Gene3D" id="2.130.10.10">
    <property type="entry name" value="YVTN repeat-like/Quinoprotein amine dehydrogenase"/>
    <property type="match status" value="1"/>
</dbReference>
<evidence type="ECO:0000313" key="3">
    <source>
        <dbReference type="Proteomes" id="UP000694412"/>
    </source>
</evidence>
<reference evidence="2" key="2">
    <citation type="submission" date="2025-09" db="UniProtKB">
        <authorList>
            <consortium name="Ensembl"/>
        </authorList>
    </citation>
    <scope>IDENTIFICATION</scope>
</reference>
<feature type="domain" description="RSE1/DDB1/CPSF1 first beta-propeller" evidence="1">
    <location>
        <begin position="23"/>
        <end position="79"/>
    </location>
</feature>
<proteinExistence type="predicted"/>
<reference evidence="2" key="1">
    <citation type="submission" date="2025-08" db="UniProtKB">
        <authorList>
            <consortium name="Ensembl"/>
        </authorList>
    </citation>
    <scope>IDENTIFICATION</scope>
</reference>
<accession>A0A8C2Y5L5</accession>
<dbReference type="InterPro" id="IPR015943">
    <property type="entry name" value="WD40/YVTN_repeat-like_dom_sf"/>
</dbReference>
<dbReference type="AlphaFoldDB" id="A0A8C2Y5L5"/>